<protein>
    <recommendedName>
        <fullName evidence="1">N-acetyltransferase domain-containing protein</fullName>
    </recommendedName>
</protein>
<dbReference type="InterPro" id="IPR000182">
    <property type="entry name" value="GNAT_dom"/>
</dbReference>
<dbReference type="InterPro" id="IPR016181">
    <property type="entry name" value="Acyl_CoA_acyltransferase"/>
</dbReference>
<proteinExistence type="predicted"/>
<comment type="caution">
    <text evidence="2">The sequence shown here is derived from an EMBL/GenBank/DDBJ whole genome shotgun (WGS) entry which is preliminary data.</text>
</comment>
<dbReference type="GO" id="GO:0016747">
    <property type="term" value="F:acyltransferase activity, transferring groups other than amino-acyl groups"/>
    <property type="evidence" value="ECO:0007669"/>
    <property type="project" value="InterPro"/>
</dbReference>
<evidence type="ECO:0000313" key="3">
    <source>
        <dbReference type="Proteomes" id="UP000284177"/>
    </source>
</evidence>
<dbReference type="PANTHER" id="PTHR31143:SF2">
    <property type="entry name" value="FR47-LIKE DOMAIN-CONTAINING PROTEIN-RELATED"/>
    <property type="match status" value="1"/>
</dbReference>
<dbReference type="Proteomes" id="UP000284177">
    <property type="component" value="Unassembled WGS sequence"/>
</dbReference>
<gene>
    <name evidence="2" type="ORF">BET03_00040</name>
</gene>
<name>A0A419T9W7_9FIRM</name>
<evidence type="ECO:0000259" key="1">
    <source>
        <dbReference type="PROSITE" id="PS51186"/>
    </source>
</evidence>
<feature type="domain" description="N-acetyltransferase" evidence="1">
    <location>
        <begin position="133"/>
        <end position="260"/>
    </location>
</feature>
<reference evidence="2 3" key="1">
    <citation type="submission" date="2016-08" db="EMBL/GenBank/DDBJ databases">
        <title>Novel Firmicutes and Novel Genomes.</title>
        <authorList>
            <person name="Poppleton D.I."/>
            <person name="Gribaldo S."/>
        </authorList>
    </citation>
    <scope>NUCLEOTIDE SEQUENCE [LARGE SCALE GENOMIC DNA]</scope>
    <source>
        <strain evidence="2 3">CTT3</strain>
    </source>
</reference>
<dbReference type="AlphaFoldDB" id="A0A419T9W7"/>
<dbReference type="EMBL" id="MCIB01000001">
    <property type="protein sequence ID" value="RKD34258.1"/>
    <property type="molecule type" value="Genomic_DNA"/>
</dbReference>
<dbReference type="RefSeq" id="WP_183108642.1">
    <property type="nucleotide sequence ID" value="NZ_MCIB01000001.1"/>
</dbReference>
<dbReference type="Gene3D" id="3.40.630.30">
    <property type="match status" value="1"/>
</dbReference>
<dbReference type="InterPro" id="IPR027365">
    <property type="entry name" value="GNAT_acetyltra_YdfB-like"/>
</dbReference>
<dbReference type="PANTHER" id="PTHR31143">
    <property type="match status" value="1"/>
</dbReference>
<organism evidence="2 3">
    <name type="scientific">Thermohalobacter berrensis</name>
    <dbReference type="NCBI Taxonomy" id="99594"/>
    <lineage>
        <taxon>Bacteria</taxon>
        <taxon>Bacillati</taxon>
        <taxon>Bacillota</taxon>
        <taxon>Tissierellia</taxon>
        <taxon>Tissierellales</taxon>
        <taxon>Thermohalobacteraceae</taxon>
        <taxon>Thermohalobacter</taxon>
    </lineage>
</organism>
<evidence type="ECO:0000313" key="2">
    <source>
        <dbReference type="EMBL" id="RKD34258.1"/>
    </source>
</evidence>
<dbReference type="CDD" id="cd04301">
    <property type="entry name" value="NAT_SF"/>
    <property type="match status" value="1"/>
</dbReference>
<dbReference type="Pfam" id="PF12746">
    <property type="entry name" value="GNAT_acetyltran"/>
    <property type="match status" value="1"/>
</dbReference>
<sequence length="260" mass="30490">MIRLLNDNDYNLLMDYVKREKEINLFIIGDVENYGFNQDFQKVWGDFDDNGKLKGVLLKYRDSFVVYSRDDYDLEGFYNIMIKEDFKMLSGEKAIIERFEKLHNFSKKRETYFSKLDSMDKLENKNQLFSKVERINEEDAEDIANLYDLIDEFTTEVSVENLKKEIKEGFKRGYCIKDKGKIISVAQTTAENSSSAMIVGVCTHPDYRKKGYASACMNKLCRELLSEGKTLCLFYDNPNAGKIYKRLGFEDIGKWLMYNK</sequence>
<accession>A0A419T9W7</accession>
<dbReference type="PROSITE" id="PS51186">
    <property type="entry name" value="GNAT"/>
    <property type="match status" value="1"/>
</dbReference>
<keyword evidence="3" id="KW-1185">Reference proteome</keyword>
<dbReference type="SUPFAM" id="SSF55729">
    <property type="entry name" value="Acyl-CoA N-acyltransferases (Nat)"/>
    <property type="match status" value="1"/>
</dbReference>